<dbReference type="EMBL" id="CP081295">
    <property type="protein sequence ID" value="QZD88734.1"/>
    <property type="molecule type" value="Genomic_DNA"/>
</dbReference>
<keyword evidence="2" id="KW-0805">Transcription regulation</keyword>
<dbReference type="Proteomes" id="UP000824281">
    <property type="component" value="Chromosome"/>
</dbReference>
<dbReference type="Gene3D" id="3.40.190.10">
    <property type="entry name" value="Periplasmic binding protein-like II"/>
    <property type="match status" value="2"/>
</dbReference>
<evidence type="ECO:0000313" key="6">
    <source>
        <dbReference type="EMBL" id="QZD88734.1"/>
    </source>
</evidence>
<dbReference type="CDD" id="cd05466">
    <property type="entry name" value="PBP2_LTTR_substrate"/>
    <property type="match status" value="1"/>
</dbReference>
<dbReference type="Pfam" id="PF00126">
    <property type="entry name" value="HTH_1"/>
    <property type="match status" value="1"/>
</dbReference>
<evidence type="ECO:0000256" key="1">
    <source>
        <dbReference type="ARBA" id="ARBA00009437"/>
    </source>
</evidence>
<evidence type="ECO:0000259" key="5">
    <source>
        <dbReference type="PROSITE" id="PS50931"/>
    </source>
</evidence>
<keyword evidence="4" id="KW-0804">Transcription</keyword>
<dbReference type="InterPro" id="IPR036388">
    <property type="entry name" value="WH-like_DNA-bd_sf"/>
</dbReference>
<accession>A0ABX8ZIJ1</accession>
<dbReference type="SUPFAM" id="SSF46785">
    <property type="entry name" value="Winged helix' DNA-binding domain"/>
    <property type="match status" value="1"/>
</dbReference>
<protein>
    <submittedName>
        <fullName evidence="6">LysR family transcriptional regulator</fullName>
    </submittedName>
</protein>
<keyword evidence="7" id="KW-1185">Reference proteome</keyword>
<evidence type="ECO:0000256" key="2">
    <source>
        <dbReference type="ARBA" id="ARBA00023015"/>
    </source>
</evidence>
<gene>
    <name evidence="6" type="ORF">K3148_07610</name>
</gene>
<keyword evidence="3" id="KW-0238">DNA-binding</keyword>
<dbReference type="InterPro" id="IPR005119">
    <property type="entry name" value="LysR_subst-bd"/>
</dbReference>
<reference evidence="6 7" key="1">
    <citation type="submission" date="2021-08" db="EMBL/GenBank/DDBJ databases">
        <title>Comparative Genomics Analysis of the Genus Qipengyuania Reveals Extensive Genetic Diversity and Metabolic Versatility, Including the Description of Fifteen Novel Species.</title>
        <authorList>
            <person name="Liu Y."/>
        </authorList>
    </citation>
    <scope>NUCLEOTIDE SEQUENCE [LARGE SCALE GENOMIC DNA]</scope>
    <source>
        <strain evidence="6 7">1NDH13</strain>
    </source>
</reference>
<dbReference type="PRINTS" id="PR00039">
    <property type="entry name" value="HTHLYSR"/>
</dbReference>
<dbReference type="PROSITE" id="PS50931">
    <property type="entry name" value="HTH_LYSR"/>
    <property type="match status" value="1"/>
</dbReference>
<name>A0ABX8ZIJ1_9SPHN</name>
<evidence type="ECO:0000256" key="4">
    <source>
        <dbReference type="ARBA" id="ARBA00023163"/>
    </source>
</evidence>
<proteinExistence type="inferred from homology"/>
<dbReference type="SUPFAM" id="SSF53850">
    <property type="entry name" value="Periplasmic binding protein-like II"/>
    <property type="match status" value="1"/>
</dbReference>
<dbReference type="InterPro" id="IPR000847">
    <property type="entry name" value="LysR_HTH_N"/>
</dbReference>
<sequence>MTALNSGWIESFRILCEERSFTRAAERLHMTQPGMSQHIAKLEERLGTKLVEREAPGFLLTEAGEKTLALAQSRWREERAFLASLDDEDADKGKLSLTCSGSFATFLYPRLIEWMAEAPGLSITLDAAPEESILQGVLAGAFDFGIVSGDQRHPRLEMERLGAEPLDLVLPGAWQGRTPRFSDLQDLGYIHHPDGPRYADLVLGANFAPDYRGWETLRIRSSVNQIGQIPAPVAGGLGYTILPRSGILGFPDRDKLSKAPLGQPTLLELRLIWLKGKTRSKRDEKLARIVREEAGRLD</sequence>
<dbReference type="Gene3D" id="1.10.10.10">
    <property type="entry name" value="Winged helix-like DNA-binding domain superfamily/Winged helix DNA-binding domain"/>
    <property type="match status" value="1"/>
</dbReference>
<comment type="similarity">
    <text evidence="1">Belongs to the LysR transcriptional regulatory family.</text>
</comment>
<dbReference type="InterPro" id="IPR036390">
    <property type="entry name" value="WH_DNA-bd_sf"/>
</dbReference>
<dbReference type="Pfam" id="PF03466">
    <property type="entry name" value="LysR_substrate"/>
    <property type="match status" value="1"/>
</dbReference>
<organism evidence="6 7">
    <name type="scientific">Qipengyuania aurantiaca</name>
    <dbReference type="NCBI Taxonomy" id="2867233"/>
    <lineage>
        <taxon>Bacteria</taxon>
        <taxon>Pseudomonadati</taxon>
        <taxon>Pseudomonadota</taxon>
        <taxon>Alphaproteobacteria</taxon>
        <taxon>Sphingomonadales</taxon>
        <taxon>Erythrobacteraceae</taxon>
        <taxon>Qipengyuania</taxon>
    </lineage>
</organism>
<dbReference type="PANTHER" id="PTHR30126:SF99">
    <property type="entry name" value="TRANSCRIPTIONAL REGULATOR LYSR FAMILY"/>
    <property type="match status" value="1"/>
</dbReference>
<dbReference type="RefSeq" id="WP_221424249.1">
    <property type="nucleotide sequence ID" value="NZ_CP081295.1"/>
</dbReference>
<dbReference type="PANTHER" id="PTHR30126">
    <property type="entry name" value="HTH-TYPE TRANSCRIPTIONAL REGULATOR"/>
    <property type="match status" value="1"/>
</dbReference>
<feature type="domain" description="HTH lysR-type" evidence="5">
    <location>
        <begin position="4"/>
        <end position="61"/>
    </location>
</feature>
<evidence type="ECO:0000256" key="3">
    <source>
        <dbReference type="ARBA" id="ARBA00023125"/>
    </source>
</evidence>
<evidence type="ECO:0000313" key="7">
    <source>
        <dbReference type="Proteomes" id="UP000824281"/>
    </source>
</evidence>